<evidence type="ECO:0000256" key="1">
    <source>
        <dbReference type="SAM" id="Coils"/>
    </source>
</evidence>
<feature type="region of interest" description="Disordered" evidence="2">
    <location>
        <begin position="214"/>
        <end position="234"/>
    </location>
</feature>
<evidence type="ECO:0000313" key="3">
    <source>
        <dbReference type="EMBL" id="KAJ7609056.1"/>
    </source>
</evidence>
<sequence length="266" mass="29626">MDSTSCPQCGSLYITEPNKTIPAPTETLSGYHRLAKSNDPPPSAELAFLHTVALDTSNRLACLDDEISRLRRRLDYLESQRAQLSQYSHQNTAILSPLRRMPPEMLVQIFLWTLPSLLESKGDASDARGSPWALAQVSGRWREILHSFIMVDSPHLRPRPSPTSGYAPNATSPLRHVASEYPVLRRRGSQFLRTARTIRPPVETLRSVGDAQHSAEFGLGPAPGTASRPSPFAPEVMGTVGWRRKSGWSRLDHMLQNHSGTRRSRC</sequence>
<proteinExistence type="predicted"/>
<evidence type="ECO:0000256" key="2">
    <source>
        <dbReference type="SAM" id="MobiDB-lite"/>
    </source>
</evidence>
<evidence type="ECO:0008006" key="5">
    <source>
        <dbReference type="Google" id="ProtNLM"/>
    </source>
</evidence>
<comment type="caution">
    <text evidence="3">The sequence shown here is derived from an EMBL/GenBank/DDBJ whole genome shotgun (WGS) entry which is preliminary data.</text>
</comment>
<gene>
    <name evidence="3" type="ORF">FB45DRAFT_945253</name>
</gene>
<dbReference type="EMBL" id="JARKIF010000042">
    <property type="protein sequence ID" value="KAJ7609056.1"/>
    <property type="molecule type" value="Genomic_DNA"/>
</dbReference>
<evidence type="ECO:0000313" key="4">
    <source>
        <dbReference type="Proteomes" id="UP001221142"/>
    </source>
</evidence>
<feature type="coiled-coil region" evidence="1">
    <location>
        <begin position="60"/>
        <end position="87"/>
    </location>
</feature>
<organism evidence="3 4">
    <name type="scientific">Roridomyces roridus</name>
    <dbReference type="NCBI Taxonomy" id="1738132"/>
    <lineage>
        <taxon>Eukaryota</taxon>
        <taxon>Fungi</taxon>
        <taxon>Dikarya</taxon>
        <taxon>Basidiomycota</taxon>
        <taxon>Agaricomycotina</taxon>
        <taxon>Agaricomycetes</taxon>
        <taxon>Agaricomycetidae</taxon>
        <taxon>Agaricales</taxon>
        <taxon>Marasmiineae</taxon>
        <taxon>Mycenaceae</taxon>
        <taxon>Roridomyces</taxon>
    </lineage>
</organism>
<reference evidence="3" key="1">
    <citation type="submission" date="2023-03" db="EMBL/GenBank/DDBJ databases">
        <title>Massive genome expansion in bonnet fungi (Mycena s.s.) driven by repeated elements and novel gene families across ecological guilds.</title>
        <authorList>
            <consortium name="Lawrence Berkeley National Laboratory"/>
            <person name="Harder C.B."/>
            <person name="Miyauchi S."/>
            <person name="Viragh M."/>
            <person name="Kuo A."/>
            <person name="Thoen E."/>
            <person name="Andreopoulos B."/>
            <person name="Lu D."/>
            <person name="Skrede I."/>
            <person name="Drula E."/>
            <person name="Henrissat B."/>
            <person name="Morin E."/>
            <person name="Kohler A."/>
            <person name="Barry K."/>
            <person name="LaButti K."/>
            <person name="Morin E."/>
            <person name="Salamov A."/>
            <person name="Lipzen A."/>
            <person name="Mereny Z."/>
            <person name="Hegedus B."/>
            <person name="Baldrian P."/>
            <person name="Stursova M."/>
            <person name="Weitz H."/>
            <person name="Taylor A."/>
            <person name="Grigoriev I.V."/>
            <person name="Nagy L.G."/>
            <person name="Martin F."/>
            <person name="Kauserud H."/>
        </authorList>
    </citation>
    <scope>NUCLEOTIDE SEQUENCE</scope>
    <source>
        <strain evidence="3">9284</strain>
    </source>
</reference>
<dbReference type="Proteomes" id="UP001221142">
    <property type="component" value="Unassembled WGS sequence"/>
</dbReference>
<keyword evidence="4" id="KW-1185">Reference proteome</keyword>
<keyword evidence="1" id="KW-0175">Coiled coil</keyword>
<protein>
    <recommendedName>
        <fullName evidence="5">F-box domain-containing protein</fullName>
    </recommendedName>
</protein>
<dbReference type="AlphaFoldDB" id="A0AAD7F8M7"/>
<name>A0AAD7F8M7_9AGAR</name>
<accession>A0AAD7F8M7</accession>